<dbReference type="EMBL" id="LO017727">
    <property type="protein sequence ID" value="CRH05452.1"/>
    <property type="molecule type" value="Genomic_DNA"/>
</dbReference>
<organism evidence="3">
    <name type="scientific">Magnetococcus massalia (strain MO-1)</name>
    <dbReference type="NCBI Taxonomy" id="451514"/>
    <lineage>
        <taxon>Bacteria</taxon>
        <taxon>Pseudomonadati</taxon>
        <taxon>Pseudomonadota</taxon>
        <taxon>Magnetococcia</taxon>
        <taxon>Magnetococcales</taxon>
        <taxon>Magnetococcaceae</taxon>
        <taxon>Magnetococcus</taxon>
    </lineage>
</organism>
<evidence type="ECO:0000313" key="3">
    <source>
        <dbReference type="EMBL" id="CRH05452.1"/>
    </source>
</evidence>
<sequence>MLSMATAPSTAFMAIQVVNYTLFVVLLIYTLRTNRPLFWTMLAGVLMGFITEYQQTTAKVPLYYYTEALVWLPGKVPLGIVLSWGSIFFTLITVLKQLRITPWVAPLLAGLIATPLDLVIDPAFVSLGFWVWNNPSGWFGIPWFNYMGWFVLSSGFIGFTLWAQKHIKPQESGLLWQLIRAFVPIPLSSILSLAIMLPYIWLFQQHHLLPEGLVVAMVLGGAAIAVAWHLPKAQRGNPMNIWSLILPLFLIITALTILVFGNLQTEHPPLVIVMPAFSALLLILLLLPQLDTLLGRASPSVPGGKCNKVTAWALVATLLLSFTVYEAWFAPKKGLIGPVEIPADDAFLPEEDVQWWYWTGHLKTESGREFGFEVVFFAFDSFLIMKDQLVQAAVTDVEGNKFHFREVIELKLPSQLEGRFDLTSGNDNAISAVGGGGQDRLHAEVDNFVLDLDLKQTKPVAMHYGGDAHPYRFGGYTYYYSRTHMETTGTITIDGVSHKVTGTSWFDRQYGALYQAIVKGWQWFAIELDDNRQVMLYDIQGKENVTEQSGSITDAEGNTRTLSRHEFSVKVLDKWKSPHTGCVYPSGWDVTFDGETYRVEPQVKDQELRATHGFWAGPEYWEGTNTVTGPVNGRAYVELNGFCRGVEGTFGFQNK</sequence>
<evidence type="ECO:0000256" key="1">
    <source>
        <dbReference type="SAM" id="Phobius"/>
    </source>
</evidence>
<feature type="transmembrane region" description="Helical" evidence="1">
    <location>
        <begin position="309"/>
        <end position="328"/>
    </location>
</feature>
<dbReference type="PANTHER" id="PTHR38591:SF1">
    <property type="entry name" value="BLL1000 PROTEIN"/>
    <property type="match status" value="1"/>
</dbReference>
<dbReference type="Pfam" id="PF04240">
    <property type="entry name" value="Caroten_synth"/>
    <property type="match status" value="1"/>
</dbReference>
<dbReference type="InterPro" id="IPR007354">
    <property type="entry name" value="CruF-like"/>
</dbReference>
<keyword evidence="1" id="KW-1133">Transmembrane helix</keyword>
<protein>
    <recommendedName>
        <fullName evidence="2">AttH domain-containing protein</fullName>
    </recommendedName>
</protein>
<feature type="transmembrane region" description="Helical" evidence="1">
    <location>
        <begin position="143"/>
        <end position="162"/>
    </location>
</feature>
<gene>
    <name evidence="3" type="ORF">MAGMO_1260</name>
</gene>
<dbReference type="PANTHER" id="PTHR38591">
    <property type="entry name" value="HYDROLASE"/>
    <property type="match status" value="1"/>
</dbReference>
<feature type="transmembrane region" description="Helical" evidence="1">
    <location>
        <begin position="269"/>
        <end position="288"/>
    </location>
</feature>
<keyword evidence="1" id="KW-0472">Membrane</keyword>
<dbReference type="Gene3D" id="2.40.370.10">
    <property type="entry name" value="AttH-like domain"/>
    <property type="match status" value="2"/>
</dbReference>
<dbReference type="Pfam" id="PF17186">
    <property type="entry name" value="Lipocalin_9"/>
    <property type="match status" value="1"/>
</dbReference>
<name>A0A1S7LER0_MAGMO</name>
<feature type="transmembrane region" description="Helical" evidence="1">
    <location>
        <begin position="213"/>
        <end position="230"/>
    </location>
</feature>
<feature type="transmembrane region" description="Helical" evidence="1">
    <location>
        <begin position="107"/>
        <end position="131"/>
    </location>
</feature>
<reference evidence="3" key="1">
    <citation type="submission" date="2015-04" db="EMBL/GenBank/DDBJ databases">
        <authorList>
            <person name="Syromyatnikov M.Y."/>
            <person name="Popov V.N."/>
        </authorList>
    </citation>
    <scope>NUCLEOTIDE SEQUENCE</scope>
    <source>
        <strain evidence="3">MO-1</strain>
    </source>
</reference>
<evidence type="ECO:0000259" key="2">
    <source>
        <dbReference type="Pfam" id="PF07143"/>
    </source>
</evidence>
<feature type="transmembrane region" description="Helical" evidence="1">
    <location>
        <begin position="242"/>
        <end position="263"/>
    </location>
</feature>
<feature type="transmembrane region" description="Helical" evidence="1">
    <location>
        <begin position="12"/>
        <end position="30"/>
    </location>
</feature>
<keyword evidence="1" id="KW-0812">Transmembrane</keyword>
<dbReference type="Pfam" id="PF07143">
    <property type="entry name" value="CrtC"/>
    <property type="match status" value="1"/>
</dbReference>
<dbReference type="SUPFAM" id="SSF159245">
    <property type="entry name" value="AttH-like"/>
    <property type="match status" value="1"/>
</dbReference>
<feature type="transmembrane region" description="Helical" evidence="1">
    <location>
        <begin position="76"/>
        <end position="95"/>
    </location>
</feature>
<feature type="domain" description="AttH" evidence="2">
    <location>
        <begin position="354"/>
        <end position="511"/>
    </location>
</feature>
<dbReference type="InterPro" id="IPR010791">
    <property type="entry name" value="AttH_dom"/>
</dbReference>
<dbReference type="AlphaFoldDB" id="A0A1S7LER0"/>
<proteinExistence type="predicted"/>
<accession>A0A1S7LER0</accession>
<feature type="transmembrane region" description="Helical" evidence="1">
    <location>
        <begin position="37"/>
        <end position="56"/>
    </location>
</feature>
<dbReference type="InterPro" id="IPR023374">
    <property type="entry name" value="AttH-like_dom_sf"/>
</dbReference>
<feature type="transmembrane region" description="Helical" evidence="1">
    <location>
        <begin position="174"/>
        <end position="201"/>
    </location>
</feature>